<evidence type="ECO:0000313" key="1">
    <source>
        <dbReference type="EMBL" id="MFC0350173.1"/>
    </source>
</evidence>
<sequence>MQNFIQKILLAFALISLHGCLLLNNVVPIPNDKVTMPSDDRAIAIYGVALESDWPYPQFSISLDEYSMEKQAITGNCWRFNRMNASVPKTRTSVQYFAFEVAPGYYTFSPFNAQNQNSYQAQAFHVPAGQISYIGDFIYVGQQSTILRRNHSAIETDLKKIYPNIQSTIKLAESVSVSPPHLFLCAP</sequence>
<reference evidence="1 2" key="1">
    <citation type="submission" date="2024-09" db="EMBL/GenBank/DDBJ databases">
        <authorList>
            <person name="Sun Q."/>
            <person name="Mori K."/>
        </authorList>
    </citation>
    <scope>NUCLEOTIDE SEQUENCE [LARGE SCALE GENOMIC DNA]</scope>
    <source>
        <strain evidence="1 2">CCM 8677</strain>
    </source>
</reference>
<dbReference type="EMBL" id="JBHLXJ010000009">
    <property type="protein sequence ID" value="MFC0350173.1"/>
    <property type="molecule type" value="Genomic_DNA"/>
</dbReference>
<dbReference type="RefSeq" id="WP_390212165.1">
    <property type="nucleotide sequence ID" value="NZ_JBHLXJ010000009.1"/>
</dbReference>
<evidence type="ECO:0008006" key="3">
    <source>
        <dbReference type="Google" id="ProtNLM"/>
    </source>
</evidence>
<gene>
    <name evidence="1" type="ORF">ACFFJH_10175</name>
</gene>
<name>A0ABV6IED3_9BURK</name>
<keyword evidence="2" id="KW-1185">Reference proteome</keyword>
<comment type="caution">
    <text evidence="1">The sequence shown here is derived from an EMBL/GenBank/DDBJ whole genome shotgun (WGS) entry which is preliminary data.</text>
</comment>
<protein>
    <recommendedName>
        <fullName evidence="3">DUF2846 domain-containing protein</fullName>
    </recommendedName>
</protein>
<evidence type="ECO:0000313" key="2">
    <source>
        <dbReference type="Proteomes" id="UP001589844"/>
    </source>
</evidence>
<organism evidence="1 2">
    <name type="scientific">Undibacterium danionis</name>
    <dbReference type="NCBI Taxonomy" id="1812100"/>
    <lineage>
        <taxon>Bacteria</taxon>
        <taxon>Pseudomonadati</taxon>
        <taxon>Pseudomonadota</taxon>
        <taxon>Betaproteobacteria</taxon>
        <taxon>Burkholderiales</taxon>
        <taxon>Oxalobacteraceae</taxon>
        <taxon>Undibacterium</taxon>
    </lineage>
</organism>
<dbReference type="Proteomes" id="UP001589844">
    <property type="component" value="Unassembled WGS sequence"/>
</dbReference>
<proteinExistence type="predicted"/>
<accession>A0ABV6IED3</accession>